<sequence>MSPILLYTSPFCVFSSFSWLLSSLWPLPSAYPQGLDSAYKPAASYTAPAYKDAGYSNGRAKIQVYRGPSKGYEGGKGRLLEVNVRSARPFALI</sequence>
<dbReference type="EMBL" id="GL732622">
    <property type="protein sequence ID" value="EFX70328.1"/>
    <property type="molecule type" value="Genomic_DNA"/>
</dbReference>
<keyword evidence="3" id="KW-1185">Reference proteome</keyword>
<feature type="chain" id="PRO_5003238055" evidence="1">
    <location>
        <begin position="31"/>
        <end position="93"/>
    </location>
</feature>
<protein>
    <submittedName>
        <fullName evidence="2">Uncharacterized protein</fullName>
    </submittedName>
</protein>
<dbReference type="Proteomes" id="UP000000305">
    <property type="component" value="Unassembled WGS sequence"/>
</dbReference>
<proteinExistence type="predicted"/>
<dbReference type="KEGG" id="dpx:DAPPUDRAFT_257276"/>
<accession>E9HD84</accession>
<dbReference type="HOGENOM" id="CLU_2401842_0_0_1"/>
<organism evidence="2 3">
    <name type="scientific">Daphnia pulex</name>
    <name type="common">Water flea</name>
    <dbReference type="NCBI Taxonomy" id="6669"/>
    <lineage>
        <taxon>Eukaryota</taxon>
        <taxon>Metazoa</taxon>
        <taxon>Ecdysozoa</taxon>
        <taxon>Arthropoda</taxon>
        <taxon>Crustacea</taxon>
        <taxon>Branchiopoda</taxon>
        <taxon>Diplostraca</taxon>
        <taxon>Cladocera</taxon>
        <taxon>Anomopoda</taxon>
        <taxon>Daphniidae</taxon>
        <taxon>Daphnia</taxon>
    </lineage>
</organism>
<dbReference type="InParanoid" id="E9HD84"/>
<feature type="signal peptide" evidence="1">
    <location>
        <begin position="1"/>
        <end position="30"/>
    </location>
</feature>
<name>E9HD84_DAPPU</name>
<dbReference type="AlphaFoldDB" id="E9HD84"/>
<gene>
    <name evidence="2" type="ORF">DAPPUDRAFT_257276</name>
</gene>
<evidence type="ECO:0000313" key="3">
    <source>
        <dbReference type="Proteomes" id="UP000000305"/>
    </source>
</evidence>
<evidence type="ECO:0000256" key="1">
    <source>
        <dbReference type="SAM" id="SignalP"/>
    </source>
</evidence>
<reference evidence="2 3" key="1">
    <citation type="journal article" date="2011" name="Science">
        <title>The ecoresponsive genome of Daphnia pulex.</title>
        <authorList>
            <person name="Colbourne J.K."/>
            <person name="Pfrender M.E."/>
            <person name="Gilbert D."/>
            <person name="Thomas W.K."/>
            <person name="Tucker A."/>
            <person name="Oakley T.H."/>
            <person name="Tokishita S."/>
            <person name="Aerts A."/>
            <person name="Arnold G.J."/>
            <person name="Basu M.K."/>
            <person name="Bauer D.J."/>
            <person name="Caceres C.E."/>
            <person name="Carmel L."/>
            <person name="Casola C."/>
            <person name="Choi J.H."/>
            <person name="Detter J.C."/>
            <person name="Dong Q."/>
            <person name="Dusheyko S."/>
            <person name="Eads B.D."/>
            <person name="Frohlich T."/>
            <person name="Geiler-Samerotte K.A."/>
            <person name="Gerlach D."/>
            <person name="Hatcher P."/>
            <person name="Jogdeo S."/>
            <person name="Krijgsveld J."/>
            <person name="Kriventseva E.V."/>
            <person name="Kultz D."/>
            <person name="Laforsch C."/>
            <person name="Lindquist E."/>
            <person name="Lopez J."/>
            <person name="Manak J.R."/>
            <person name="Muller J."/>
            <person name="Pangilinan J."/>
            <person name="Patwardhan R.P."/>
            <person name="Pitluck S."/>
            <person name="Pritham E.J."/>
            <person name="Rechtsteiner A."/>
            <person name="Rho M."/>
            <person name="Rogozin I.B."/>
            <person name="Sakarya O."/>
            <person name="Salamov A."/>
            <person name="Schaack S."/>
            <person name="Shapiro H."/>
            <person name="Shiga Y."/>
            <person name="Skalitzky C."/>
            <person name="Smith Z."/>
            <person name="Souvorov A."/>
            <person name="Sung W."/>
            <person name="Tang Z."/>
            <person name="Tsuchiya D."/>
            <person name="Tu H."/>
            <person name="Vos H."/>
            <person name="Wang M."/>
            <person name="Wolf Y.I."/>
            <person name="Yamagata H."/>
            <person name="Yamada T."/>
            <person name="Ye Y."/>
            <person name="Shaw J.R."/>
            <person name="Andrews J."/>
            <person name="Crease T.J."/>
            <person name="Tang H."/>
            <person name="Lucas S.M."/>
            <person name="Robertson H.M."/>
            <person name="Bork P."/>
            <person name="Koonin E.V."/>
            <person name="Zdobnov E.M."/>
            <person name="Grigoriev I.V."/>
            <person name="Lynch M."/>
            <person name="Boore J.L."/>
        </authorList>
    </citation>
    <scope>NUCLEOTIDE SEQUENCE [LARGE SCALE GENOMIC DNA]</scope>
</reference>
<keyword evidence="1" id="KW-0732">Signal</keyword>
<evidence type="ECO:0000313" key="2">
    <source>
        <dbReference type="EMBL" id="EFX70328.1"/>
    </source>
</evidence>